<comment type="cofactor">
    <cofactor evidence="1">
        <name>Mn(2+)</name>
        <dbReference type="ChEBI" id="CHEBI:29035"/>
    </cofactor>
</comment>
<dbReference type="InterPro" id="IPR015655">
    <property type="entry name" value="PP2C"/>
</dbReference>
<keyword evidence="7 9" id="KW-0904">Protein phosphatase</keyword>
<keyword evidence="12" id="KW-1185">Reference proteome</keyword>
<comment type="similarity">
    <text evidence="9">Belongs to the PP2C family.</text>
</comment>
<evidence type="ECO:0000256" key="9">
    <source>
        <dbReference type="RuleBase" id="RU003465"/>
    </source>
</evidence>
<dbReference type="SMART" id="SM00332">
    <property type="entry name" value="PP2Cc"/>
    <property type="match status" value="1"/>
</dbReference>
<dbReference type="Gene3D" id="3.60.40.10">
    <property type="entry name" value="PPM-type phosphatase domain"/>
    <property type="match status" value="1"/>
</dbReference>
<dbReference type="SUPFAM" id="SSF81606">
    <property type="entry name" value="PP2C-like"/>
    <property type="match status" value="1"/>
</dbReference>
<evidence type="ECO:0000256" key="8">
    <source>
        <dbReference type="ARBA" id="ARBA00023211"/>
    </source>
</evidence>
<proteinExistence type="inferred from homology"/>
<evidence type="ECO:0000256" key="6">
    <source>
        <dbReference type="ARBA" id="ARBA00022842"/>
    </source>
</evidence>
<dbReference type="PROSITE" id="PS01032">
    <property type="entry name" value="PPM_1"/>
    <property type="match status" value="1"/>
</dbReference>
<comment type="caution">
    <text evidence="11">The sequence shown here is derived from an EMBL/GenBank/DDBJ whole genome shotgun (WGS) entry which is preliminary data.</text>
</comment>
<evidence type="ECO:0000259" key="10">
    <source>
        <dbReference type="PROSITE" id="PS51746"/>
    </source>
</evidence>
<dbReference type="InterPro" id="IPR036457">
    <property type="entry name" value="PPM-type-like_dom_sf"/>
</dbReference>
<dbReference type="GO" id="GO:0004722">
    <property type="term" value="F:protein serine/threonine phosphatase activity"/>
    <property type="evidence" value="ECO:0007669"/>
    <property type="project" value="UniProtKB-EC"/>
</dbReference>
<evidence type="ECO:0000313" key="11">
    <source>
        <dbReference type="EMBL" id="KAB5541264.1"/>
    </source>
</evidence>
<dbReference type="GO" id="GO:0046872">
    <property type="term" value="F:metal ion binding"/>
    <property type="evidence" value="ECO:0007669"/>
    <property type="project" value="UniProtKB-KW"/>
</dbReference>
<dbReference type="EC" id="3.1.3.16" evidence="3"/>
<keyword evidence="6" id="KW-0460">Magnesium</keyword>
<dbReference type="Proteomes" id="UP000326939">
    <property type="component" value="Chromosome 9"/>
</dbReference>
<dbReference type="CDD" id="cd00143">
    <property type="entry name" value="PP2Cc"/>
    <property type="match status" value="1"/>
</dbReference>
<dbReference type="PANTHER" id="PTHR47992">
    <property type="entry name" value="PROTEIN PHOSPHATASE"/>
    <property type="match status" value="1"/>
</dbReference>
<evidence type="ECO:0000256" key="4">
    <source>
        <dbReference type="ARBA" id="ARBA00022723"/>
    </source>
</evidence>
<dbReference type="EMBL" id="VDCV01000009">
    <property type="protein sequence ID" value="KAB5541264.1"/>
    <property type="molecule type" value="Genomic_DNA"/>
</dbReference>
<sequence length="431" mass="47971">MMLRSCYRPLERCFGRVAGGGGGDGLMWHADLKQHASGDYSIAVVQANSNLEDQSQVLTSSSATYVGVYDGHGGPEASRFVNKHLFPYMHKFATEHGGLSADVIRKAFNATEEEFCHLVKRSLRMKPQIASAGSCCLVGAISNDVLYVANLGDSRAVLGRGVDEDKKQTVVAERLSTDHNVAVEEVRKEVQALHPDDSHIVVYTRGVWRIKGIIQVKWPVAEQLVFLLVNYENLADGVLFVCGIMENLHVVEGGINLSFFPFQVSRSIGDVYLKKPEINRDPIFQQFGNPIPLRRPVMTPEPSILIRKLRPEDLFLIFASDGLWEQLTDEAAVEIVFKNPRAGIAKRLVRAAIQEAAKKREMRYNDIKKIKKGNRRHFHDDITVIVIYLHHQKGSSNGRLKNNVAGCTSAPVDIFSLNADQAEVDLLQTIS</sequence>
<keyword evidence="5 9" id="KW-0378">Hydrolase</keyword>
<feature type="domain" description="PPM-type phosphatase" evidence="10">
    <location>
        <begin position="39"/>
        <end position="389"/>
    </location>
</feature>
<accession>A0A5N5LEQ4</accession>
<dbReference type="InterPro" id="IPR000222">
    <property type="entry name" value="PP2C_BS"/>
</dbReference>
<dbReference type="PROSITE" id="PS51746">
    <property type="entry name" value="PPM_2"/>
    <property type="match status" value="1"/>
</dbReference>
<evidence type="ECO:0000256" key="7">
    <source>
        <dbReference type="ARBA" id="ARBA00022912"/>
    </source>
</evidence>
<reference evidence="12" key="1">
    <citation type="journal article" date="2019" name="Gigascience">
        <title>De novo genome assembly of the endangered Acer yangbiense, a plant species with extremely small populations endemic to Yunnan Province, China.</title>
        <authorList>
            <person name="Yang J."/>
            <person name="Wariss H.M."/>
            <person name="Tao L."/>
            <person name="Zhang R."/>
            <person name="Yun Q."/>
            <person name="Hollingsworth P."/>
            <person name="Dao Z."/>
            <person name="Luo G."/>
            <person name="Guo H."/>
            <person name="Ma Y."/>
            <person name="Sun W."/>
        </authorList>
    </citation>
    <scope>NUCLEOTIDE SEQUENCE [LARGE SCALE GENOMIC DNA]</scope>
    <source>
        <strain evidence="12">cv. br00</strain>
    </source>
</reference>
<evidence type="ECO:0000256" key="2">
    <source>
        <dbReference type="ARBA" id="ARBA00001946"/>
    </source>
</evidence>
<name>A0A5N5LEQ4_9ROSI</name>
<comment type="cofactor">
    <cofactor evidence="2">
        <name>Mg(2+)</name>
        <dbReference type="ChEBI" id="CHEBI:18420"/>
    </cofactor>
</comment>
<dbReference type="AlphaFoldDB" id="A0A5N5LEQ4"/>
<protein>
    <recommendedName>
        <fullName evidence="3">protein-serine/threonine phosphatase</fullName>
        <ecNumber evidence="3">3.1.3.16</ecNumber>
    </recommendedName>
</protein>
<evidence type="ECO:0000256" key="5">
    <source>
        <dbReference type="ARBA" id="ARBA00022801"/>
    </source>
</evidence>
<evidence type="ECO:0000256" key="1">
    <source>
        <dbReference type="ARBA" id="ARBA00001936"/>
    </source>
</evidence>
<organism evidence="11 12">
    <name type="scientific">Salix brachista</name>
    <dbReference type="NCBI Taxonomy" id="2182728"/>
    <lineage>
        <taxon>Eukaryota</taxon>
        <taxon>Viridiplantae</taxon>
        <taxon>Streptophyta</taxon>
        <taxon>Embryophyta</taxon>
        <taxon>Tracheophyta</taxon>
        <taxon>Spermatophyta</taxon>
        <taxon>Magnoliopsida</taxon>
        <taxon>eudicotyledons</taxon>
        <taxon>Gunneridae</taxon>
        <taxon>Pentapetalae</taxon>
        <taxon>rosids</taxon>
        <taxon>fabids</taxon>
        <taxon>Malpighiales</taxon>
        <taxon>Salicaceae</taxon>
        <taxon>Saliceae</taxon>
        <taxon>Salix</taxon>
    </lineage>
</organism>
<dbReference type="InterPro" id="IPR001932">
    <property type="entry name" value="PPM-type_phosphatase-like_dom"/>
</dbReference>
<evidence type="ECO:0000313" key="12">
    <source>
        <dbReference type="Proteomes" id="UP000326939"/>
    </source>
</evidence>
<keyword evidence="4" id="KW-0479">Metal-binding</keyword>
<evidence type="ECO:0000256" key="3">
    <source>
        <dbReference type="ARBA" id="ARBA00013081"/>
    </source>
</evidence>
<keyword evidence="8" id="KW-0464">Manganese</keyword>
<gene>
    <name evidence="11" type="ORF">DKX38_014238</name>
</gene>
<dbReference type="Pfam" id="PF00481">
    <property type="entry name" value="PP2C"/>
    <property type="match status" value="1"/>
</dbReference>